<dbReference type="AlphaFoldDB" id="A0A3B4A677"/>
<dbReference type="Ensembl" id="ENSPMGT00000013401.1">
    <property type="protein sequence ID" value="ENSPMGP00000012558.1"/>
    <property type="gene ID" value="ENSPMGG00000010361.1"/>
</dbReference>
<evidence type="ECO:0000313" key="2">
    <source>
        <dbReference type="Ensembl" id="ENSPMGP00000012558.1"/>
    </source>
</evidence>
<proteinExistence type="predicted"/>
<dbReference type="Proteomes" id="UP000261520">
    <property type="component" value="Unplaced"/>
</dbReference>
<sequence length="85" mass="9098">MAVYNAVRCGTMTEFSVHIFHNSSSFGALGNGSAGASCDLTLLTCVLIGSYRFCIIPLLAASVSINPLFIAITKAYQSMDMQVWV</sequence>
<keyword evidence="3" id="KW-1185">Reference proteome</keyword>
<name>A0A3B4A677_9GOBI</name>
<dbReference type="STRING" id="409849.ENSPMGP00000012558"/>
<feature type="transmembrane region" description="Helical" evidence="1">
    <location>
        <begin position="50"/>
        <end position="72"/>
    </location>
</feature>
<protein>
    <submittedName>
        <fullName evidence="2">Uncharacterized protein</fullName>
    </submittedName>
</protein>
<keyword evidence="1" id="KW-0812">Transmembrane</keyword>
<reference evidence="2" key="1">
    <citation type="submission" date="2025-08" db="UniProtKB">
        <authorList>
            <consortium name="Ensembl"/>
        </authorList>
    </citation>
    <scope>IDENTIFICATION</scope>
</reference>
<reference evidence="2" key="2">
    <citation type="submission" date="2025-09" db="UniProtKB">
        <authorList>
            <consortium name="Ensembl"/>
        </authorList>
    </citation>
    <scope>IDENTIFICATION</scope>
</reference>
<accession>A0A3B4A677</accession>
<evidence type="ECO:0000313" key="3">
    <source>
        <dbReference type="Proteomes" id="UP000261520"/>
    </source>
</evidence>
<organism evidence="2 3">
    <name type="scientific">Periophthalmus magnuspinnatus</name>
    <dbReference type="NCBI Taxonomy" id="409849"/>
    <lineage>
        <taxon>Eukaryota</taxon>
        <taxon>Metazoa</taxon>
        <taxon>Chordata</taxon>
        <taxon>Craniata</taxon>
        <taxon>Vertebrata</taxon>
        <taxon>Euteleostomi</taxon>
        <taxon>Actinopterygii</taxon>
        <taxon>Neopterygii</taxon>
        <taxon>Teleostei</taxon>
        <taxon>Neoteleostei</taxon>
        <taxon>Acanthomorphata</taxon>
        <taxon>Gobiaria</taxon>
        <taxon>Gobiiformes</taxon>
        <taxon>Gobioidei</taxon>
        <taxon>Gobiidae</taxon>
        <taxon>Oxudercinae</taxon>
        <taxon>Periophthalmus</taxon>
    </lineage>
</organism>
<evidence type="ECO:0000256" key="1">
    <source>
        <dbReference type="SAM" id="Phobius"/>
    </source>
</evidence>
<keyword evidence="1" id="KW-1133">Transmembrane helix</keyword>
<keyword evidence="1" id="KW-0472">Membrane</keyword>